<name>B7Q482_IXOSC</name>
<comment type="similarity">
    <text evidence="2">Belongs to the insect chemoreceptor superfamily. Gustatory receptor (GR) family. Gr5a subfamily.</text>
</comment>
<dbReference type="EMBL" id="ABJB010885144">
    <property type="status" value="NOT_ANNOTATED_CDS"/>
    <property type="molecule type" value="Genomic_DNA"/>
</dbReference>
<dbReference type="Pfam" id="PF06151">
    <property type="entry name" value="Trehalose_recp"/>
    <property type="match status" value="1"/>
</dbReference>
<dbReference type="Proteomes" id="UP000001555">
    <property type="component" value="Unassembled WGS sequence"/>
</dbReference>
<reference evidence="10" key="2">
    <citation type="submission" date="2020-05" db="UniProtKB">
        <authorList>
            <consortium name="EnsemblMetazoa"/>
        </authorList>
    </citation>
    <scope>IDENTIFICATION</scope>
    <source>
        <strain evidence="10">wikel</strain>
    </source>
</reference>
<evidence type="ECO:0000256" key="1">
    <source>
        <dbReference type="ARBA" id="ARBA00004651"/>
    </source>
</evidence>
<reference evidence="9 11" key="1">
    <citation type="submission" date="2008-03" db="EMBL/GenBank/DDBJ databases">
        <title>Annotation of Ixodes scapularis.</title>
        <authorList>
            <consortium name="Ixodes scapularis Genome Project Consortium"/>
            <person name="Caler E."/>
            <person name="Hannick L.I."/>
            <person name="Bidwell S."/>
            <person name="Joardar V."/>
            <person name="Thiagarajan M."/>
            <person name="Amedeo P."/>
            <person name="Galinsky K.J."/>
            <person name="Schobel S."/>
            <person name="Inman J."/>
            <person name="Hostetler J."/>
            <person name="Miller J."/>
            <person name="Hammond M."/>
            <person name="Megy K."/>
            <person name="Lawson D."/>
            <person name="Kodira C."/>
            <person name="Sutton G."/>
            <person name="Meyer J."/>
            <person name="Hill C.A."/>
            <person name="Birren B."/>
            <person name="Nene V."/>
            <person name="Collins F."/>
            <person name="Alarcon-Chaidez F."/>
            <person name="Wikel S."/>
            <person name="Strausberg R."/>
        </authorList>
    </citation>
    <scope>NUCLEOTIDE SEQUENCE [LARGE SCALE GENOMIC DNA]</scope>
    <source>
        <strain evidence="11">Wikel</strain>
        <strain evidence="9">Wikel colony</strain>
    </source>
</reference>
<gene>
    <name evidence="9" type="ORF">IscW_ISCW011390</name>
</gene>
<evidence type="ECO:0000256" key="5">
    <source>
        <dbReference type="ARBA" id="ARBA00022989"/>
    </source>
</evidence>
<dbReference type="PANTHER" id="PTHR21421:SF29">
    <property type="entry name" value="GUSTATORY RECEPTOR 5A FOR TREHALOSE-RELATED"/>
    <property type="match status" value="1"/>
</dbReference>
<dbReference type="EMBL" id="DS853698">
    <property type="protein sequence ID" value="EEC13654.1"/>
    <property type="molecule type" value="Genomic_DNA"/>
</dbReference>
<evidence type="ECO:0000256" key="8">
    <source>
        <dbReference type="SAM" id="Phobius"/>
    </source>
</evidence>
<dbReference type="GO" id="GO:0008527">
    <property type="term" value="F:taste receptor activity"/>
    <property type="evidence" value="ECO:0007669"/>
    <property type="project" value="InterPro"/>
</dbReference>
<feature type="transmembrane region" description="Helical" evidence="8">
    <location>
        <begin position="139"/>
        <end position="159"/>
    </location>
</feature>
<evidence type="ECO:0000256" key="6">
    <source>
        <dbReference type="ARBA" id="ARBA00023136"/>
    </source>
</evidence>
<keyword evidence="5 8" id="KW-1133">Transmembrane helix</keyword>
<feature type="transmembrane region" description="Helical" evidence="8">
    <location>
        <begin position="363"/>
        <end position="380"/>
    </location>
</feature>
<keyword evidence="11" id="KW-1185">Reference proteome</keyword>
<dbReference type="FunCoup" id="B7Q482">
    <property type="interactions" value="33"/>
</dbReference>
<feature type="transmembrane region" description="Helical" evidence="8">
    <location>
        <begin position="171"/>
        <end position="190"/>
    </location>
</feature>
<evidence type="ECO:0000256" key="7">
    <source>
        <dbReference type="ARBA" id="ARBA00023170"/>
    </source>
</evidence>
<keyword evidence="3" id="KW-1003">Cell membrane</keyword>
<keyword evidence="7" id="KW-0675">Receptor</keyword>
<evidence type="ECO:0000256" key="2">
    <source>
        <dbReference type="ARBA" id="ARBA00005327"/>
    </source>
</evidence>
<dbReference type="GO" id="GO:0050916">
    <property type="term" value="P:sensory perception of sweet taste"/>
    <property type="evidence" value="ECO:0007669"/>
    <property type="project" value="UniProtKB-ARBA"/>
</dbReference>
<keyword evidence="4 8" id="KW-0812">Transmembrane</keyword>
<accession>B7Q482</accession>
<feature type="transmembrane region" description="Helical" evidence="8">
    <location>
        <begin position="287"/>
        <end position="308"/>
    </location>
</feature>
<comment type="subcellular location">
    <subcellularLocation>
        <location evidence="1">Cell membrane</location>
        <topology evidence="1">Multi-pass membrane protein</topology>
    </subcellularLocation>
</comment>
<evidence type="ECO:0000313" key="10">
    <source>
        <dbReference type="EnsemblMetazoa" id="ISCW011390-PA"/>
    </source>
</evidence>
<dbReference type="PaxDb" id="6945-B7Q482"/>
<evidence type="ECO:0000313" key="9">
    <source>
        <dbReference type="EMBL" id="EEC13654.1"/>
    </source>
</evidence>
<organism>
    <name type="scientific">Ixodes scapularis</name>
    <name type="common">Black-legged tick</name>
    <name type="synonym">Deer tick</name>
    <dbReference type="NCBI Taxonomy" id="6945"/>
    <lineage>
        <taxon>Eukaryota</taxon>
        <taxon>Metazoa</taxon>
        <taxon>Ecdysozoa</taxon>
        <taxon>Arthropoda</taxon>
        <taxon>Chelicerata</taxon>
        <taxon>Arachnida</taxon>
        <taxon>Acari</taxon>
        <taxon>Parasitiformes</taxon>
        <taxon>Ixodida</taxon>
        <taxon>Ixodoidea</taxon>
        <taxon>Ixodidae</taxon>
        <taxon>Ixodinae</taxon>
        <taxon>Ixodes</taxon>
    </lineage>
</organism>
<proteinExistence type="inferred from homology"/>
<dbReference type="EnsemblMetazoa" id="ISCW011390-RA">
    <property type="protein sequence ID" value="ISCW011390-PA"/>
    <property type="gene ID" value="ISCW011390"/>
</dbReference>
<dbReference type="AlphaFoldDB" id="B7Q482"/>
<keyword evidence="6 8" id="KW-0472">Membrane</keyword>
<dbReference type="GO" id="GO:0005886">
    <property type="term" value="C:plasma membrane"/>
    <property type="evidence" value="ECO:0007669"/>
    <property type="project" value="UniProtKB-SubCell"/>
</dbReference>
<protein>
    <submittedName>
        <fullName evidence="9 10">Uncharacterized protein</fullName>
    </submittedName>
</protein>
<sequence>MSSTMVQRVALYSLLCRLYGCFFIQNFREKTLANAKATWKALYTLYSISCFVLWFVIEMLCFTNYTDVVRSISDTLSKTLLLVAYGVLVVKLIVNLAVMFTKPDKMLTFFRKSEAFENNTGFTPRTNSLLRSATDRWNMVRALAVFMGFALYLTGALWYVRTELLKSIPPLWFVPVIILGTYMFIGFLLYDSVSHLFLRSCTNVLVQYIRAQAEVIKEAGKLTNFHLQSQSPLQMEAVRLRINKIRKLKESLNEIWAGPLIVHCASTLVVDCVILDAVFHDGIRKELYIILICSLYTSIGFIDLAYIGQTLIDEARSLKNTILMLPAFGAPDSYIQQLRYLHESVDPEGMCLGGKGFFALKRSLLVAMTGSVIIFGVILVQTSKSMALKINAA</sequence>
<evidence type="ECO:0000256" key="4">
    <source>
        <dbReference type="ARBA" id="ARBA00022692"/>
    </source>
</evidence>
<dbReference type="OrthoDB" id="5800391at2759"/>
<evidence type="ECO:0000256" key="3">
    <source>
        <dbReference type="ARBA" id="ARBA00022475"/>
    </source>
</evidence>
<dbReference type="VEuPathDB" id="VectorBase:ISCI011390"/>
<dbReference type="PANTHER" id="PTHR21421">
    <property type="entry name" value="GUSTATORY RECEPTOR"/>
    <property type="match status" value="1"/>
</dbReference>
<dbReference type="VEuPathDB" id="VectorBase:ISCW011390"/>
<feature type="transmembrane region" description="Helical" evidence="8">
    <location>
        <begin position="80"/>
        <end position="100"/>
    </location>
</feature>
<feature type="transmembrane region" description="Helical" evidence="8">
    <location>
        <begin position="45"/>
        <end position="68"/>
    </location>
</feature>
<dbReference type="VEuPathDB" id="VectorBase:ISCP_025660"/>
<dbReference type="GO" id="GO:0007606">
    <property type="term" value="P:sensory perception of chemical stimulus"/>
    <property type="evidence" value="ECO:0000318"/>
    <property type="project" value="GO_Central"/>
</dbReference>
<dbReference type="HOGENOM" id="CLU_678400_0_0_1"/>
<evidence type="ECO:0000313" key="11">
    <source>
        <dbReference type="Proteomes" id="UP000001555"/>
    </source>
</evidence>
<dbReference type="InterPro" id="IPR009318">
    <property type="entry name" value="Gustatory_rcpt"/>
</dbReference>
<dbReference type="InParanoid" id="B7Q482"/>